<dbReference type="InterPro" id="IPR016274">
    <property type="entry name" value="Histidine_acid_Pase_euk"/>
</dbReference>
<name>A0A507R307_MONPU</name>
<feature type="disulfide bond" evidence="4">
    <location>
        <begin position="468"/>
        <end position="476"/>
    </location>
</feature>
<reference evidence="6 7" key="1">
    <citation type="submission" date="2019-06" db="EMBL/GenBank/DDBJ databases">
        <title>Wine fermentation using esterase from Monascus purpureus.</title>
        <authorList>
            <person name="Geng C."/>
            <person name="Zhang Y."/>
        </authorList>
    </citation>
    <scope>NUCLEOTIDE SEQUENCE [LARGE SCALE GENOMIC DNA]</scope>
    <source>
        <strain evidence="6">HQ1</strain>
    </source>
</reference>
<dbReference type="AlphaFoldDB" id="A0A507R307"/>
<dbReference type="Gene3D" id="3.40.50.1240">
    <property type="entry name" value="Phosphoglycerate mutase-like"/>
    <property type="match status" value="1"/>
</dbReference>
<dbReference type="Pfam" id="PF00328">
    <property type="entry name" value="His_Phos_2"/>
    <property type="match status" value="1"/>
</dbReference>
<dbReference type="GO" id="GO:0009277">
    <property type="term" value="C:fungal-type cell wall"/>
    <property type="evidence" value="ECO:0007669"/>
    <property type="project" value="TreeGrafter"/>
</dbReference>
<feature type="chain" id="PRO_5021490072" evidence="5">
    <location>
        <begin position="21"/>
        <end position="514"/>
    </location>
</feature>
<keyword evidence="2" id="KW-0325">Glycoprotein</keyword>
<sequence length="514" mass="57336">MPRLPLPLALLLPLLTVLLASKSKSYNNLGSGVGSFSHPDTSQTEEYVLASPNIRLYSPHGASWRTWFHPRRTGSAGRKGEWNLLYHLGGNGPWVELGEGQAGIEPPEGCIVDQVHMMSRHAERYPTSSVGSRHLALLNRIKEANLVLNGSLAFLNNWTYFSVDPSREFEQLTTTGPYAGTLGAFTTGVRFRTRYGHLLPRHSRTRLWASDSERVIHTAQHFASGMFGLNWEKDHAELQVIPETFERGADTLTPGDTCLRYLEDTQHGHDNGVNMLALFQEAYIPAIAERLVSVEGNQALGNLANLEVFGMQEMCAFETTVRGSSPWCDVFTEDEWEQFEYARDVIHYYRAGPGNPYAGAMGWLWLNATAALLHSGPEAGTLFFSFVHDGDIAPLLTALNIFNDSKYDPNLPVTHAAPDRIWRMSPIMPMGGRITLERMTCSSNTDEDVNRTFLRININDQIVQLPYCHSGPGGSCPLDAFMDYVRRRRGEVGEFADVCGLGRDVGYISFLKHQ</sequence>
<keyword evidence="1" id="KW-0378">Hydrolase</keyword>
<evidence type="ECO:0000256" key="3">
    <source>
        <dbReference type="PIRSR" id="PIRSR000894-1"/>
    </source>
</evidence>
<evidence type="ECO:0000256" key="4">
    <source>
        <dbReference type="PIRSR" id="PIRSR000894-2"/>
    </source>
</evidence>
<dbReference type="PANTHER" id="PTHR20963">
    <property type="entry name" value="MULTIPLE INOSITOL POLYPHOSPHATE PHOSPHATASE-RELATED"/>
    <property type="match status" value="1"/>
</dbReference>
<accession>A0A507R307</accession>
<dbReference type="Proteomes" id="UP000319663">
    <property type="component" value="Unassembled WGS sequence"/>
</dbReference>
<evidence type="ECO:0000313" key="6">
    <source>
        <dbReference type="EMBL" id="TQB77142.1"/>
    </source>
</evidence>
<comment type="caution">
    <text evidence="6">The sequence shown here is derived from an EMBL/GenBank/DDBJ whole genome shotgun (WGS) entry which is preliminary data.</text>
</comment>
<keyword evidence="4" id="KW-1015">Disulfide bond</keyword>
<dbReference type="InterPro" id="IPR000560">
    <property type="entry name" value="His_Pase_clade-2"/>
</dbReference>
<organism evidence="6 7">
    <name type="scientific">Monascus purpureus</name>
    <name type="common">Red mold</name>
    <name type="synonym">Monascus anka</name>
    <dbReference type="NCBI Taxonomy" id="5098"/>
    <lineage>
        <taxon>Eukaryota</taxon>
        <taxon>Fungi</taxon>
        <taxon>Dikarya</taxon>
        <taxon>Ascomycota</taxon>
        <taxon>Pezizomycotina</taxon>
        <taxon>Eurotiomycetes</taxon>
        <taxon>Eurotiomycetidae</taxon>
        <taxon>Eurotiales</taxon>
        <taxon>Aspergillaceae</taxon>
        <taxon>Monascus</taxon>
    </lineage>
</organism>
<keyword evidence="5" id="KW-0732">Signal</keyword>
<dbReference type="CDD" id="cd07061">
    <property type="entry name" value="HP_HAP_like"/>
    <property type="match status" value="1"/>
</dbReference>
<evidence type="ECO:0000313" key="7">
    <source>
        <dbReference type="Proteomes" id="UP000319663"/>
    </source>
</evidence>
<feature type="active site" description="Proton donor" evidence="3">
    <location>
        <position position="389"/>
    </location>
</feature>
<feature type="disulfide bond" evidence="4">
    <location>
        <begin position="315"/>
        <end position="328"/>
    </location>
</feature>
<dbReference type="PANTHER" id="PTHR20963:SF18">
    <property type="entry name" value="ACID PHOSPHATASE PHO11-RELATED"/>
    <property type="match status" value="1"/>
</dbReference>
<dbReference type="EMBL" id="VIFY01000003">
    <property type="protein sequence ID" value="TQB77142.1"/>
    <property type="molecule type" value="Genomic_DNA"/>
</dbReference>
<evidence type="ECO:0000256" key="5">
    <source>
        <dbReference type="SAM" id="SignalP"/>
    </source>
</evidence>
<protein>
    <submittedName>
        <fullName evidence="6">Acid phosphatase pho5</fullName>
    </submittedName>
</protein>
<evidence type="ECO:0000256" key="2">
    <source>
        <dbReference type="ARBA" id="ARBA00023180"/>
    </source>
</evidence>
<feature type="signal peptide" evidence="5">
    <location>
        <begin position="1"/>
        <end position="20"/>
    </location>
</feature>
<evidence type="ECO:0000256" key="1">
    <source>
        <dbReference type="ARBA" id="ARBA00022801"/>
    </source>
</evidence>
<dbReference type="GO" id="GO:0003993">
    <property type="term" value="F:acid phosphatase activity"/>
    <property type="evidence" value="ECO:0007669"/>
    <property type="project" value="TreeGrafter"/>
</dbReference>
<feature type="disulfide bond" evidence="4">
    <location>
        <begin position="110"/>
        <end position="441"/>
    </location>
</feature>
<dbReference type="OrthoDB" id="6509975at2759"/>
<dbReference type="InterPro" id="IPR029033">
    <property type="entry name" value="His_PPase_superfam"/>
</dbReference>
<dbReference type="STRING" id="5098.A0A507R307"/>
<keyword evidence="7" id="KW-1185">Reference proteome</keyword>
<gene>
    <name evidence="6" type="primary">PHO5_2</name>
    <name evidence="6" type="ORF">MPDQ_004542</name>
</gene>
<dbReference type="PIRSF" id="PIRSF000894">
    <property type="entry name" value="Acid_phosphatase"/>
    <property type="match status" value="1"/>
</dbReference>
<dbReference type="SUPFAM" id="SSF53254">
    <property type="entry name" value="Phosphoglycerate mutase-like"/>
    <property type="match status" value="1"/>
</dbReference>
<feature type="active site" description="Nucleophile" evidence="3">
    <location>
        <position position="121"/>
    </location>
</feature>
<proteinExistence type="predicted"/>